<gene>
    <name evidence="3" type="ORF">Rain11_0521</name>
</gene>
<dbReference type="RefSeq" id="WP_101357779.1">
    <property type="nucleotide sequence ID" value="NZ_NKXO01000006.1"/>
</dbReference>
<dbReference type="PANTHER" id="PTHR33393:SF12">
    <property type="entry name" value="CAPSULE BIOSYNTHESIS PROTEIN CAPA"/>
    <property type="match status" value="1"/>
</dbReference>
<dbReference type="InterPro" id="IPR052169">
    <property type="entry name" value="CW_Biosynth-Accessory"/>
</dbReference>
<sequence length="470" mass="55184">MLLQSMPKIFQKISFQKKFPQTLPYSLRGRLWLLVLKIFFGFFRILKGKKWQVPLTNFEENPPFCSREYIFYLGYKYYFQTPTYFPQTIIEHFAKQKIQFAIPDGFEPQSTITLSAGGDLMPYAWIQKKYTQNLWDEVGDFFFKADIVFANLETPIHLQKPTSFVPEVMITDMLFNASSEMFEIFSGKPRFKGYDILSTANNHSLDMGEEGICKTIEFLESQKVAFTGTARNWQERDNFPILERKGIKIAFIAYTYSLNREVLPKDKGYLVNYERLNLPDCNLERLRKDVENAHKRGSDLVVLSLHTGNAYQMYPSEHTIQIFHRIFKECGVDIILGSHPHNPQPMEKYEFICPFTLKKKQGFAIYSLADFVAYDIFVWDRLIPMLKLHITKGFWGKETHTQLSKVEVLPTYLWGSKKGKKELRFLNLERLISQIQKNEVPAFMSKKCIKEAMHLYELWQKVNSIPLKMV</sequence>
<evidence type="ECO:0000256" key="1">
    <source>
        <dbReference type="ARBA" id="ARBA00005662"/>
    </source>
</evidence>
<dbReference type="PANTHER" id="PTHR33393">
    <property type="entry name" value="POLYGLUTAMINE SYNTHESIS ACCESSORY PROTEIN RV0574C-RELATED"/>
    <property type="match status" value="1"/>
</dbReference>
<dbReference type="Pfam" id="PF09587">
    <property type="entry name" value="PGA_cap"/>
    <property type="match status" value="1"/>
</dbReference>
<name>A0A2N3IJJ9_9BACT</name>
<evidence type="ECO:0000259" key="2">
    <source>
        <dbReference type="SMART" id="SM00854"/>
    </source>
</evidence>
<feature type="domain" description="Capsule synthesis protein CapA" evidence="2">
    <location>
        <begin position="113"/>
        <end position="375"/>
    </location>
</feature>
<keyword evidence="4" id="KW-1185">Reference proteome</keyword>
<dbReference type="EMBL" id="NKXO01000006">
    <property type="protein sequence ID" value="PKQ70438.1"/>
    <property type="molecule type" value="Genomic_DNA"/>
</dbReference>
<accession>A0A2N3IJJ9</accession>
<evidence type="ECO:0000313" key="3">
    <source>
        <dbReference type="EMBL" id="PKQ70438.1"/>
    </source>
</evidence>
<dbReference type="SMART" id="SM00854">
    <property type="entry name" value="PGA_cap"/>
    <property type="match status" value="1"/>
</dbReference>
<protein>
    <submittedName>
        <fullName evidence="3">Bacterial capsule synthesis protein PGA-cap</fullName>
    </submittedName>
</protein>
<dbReference type="AlphaFoldDB" id="A0A2N3IJJ9"/>
<dbReference type="SUPFAM" id="SSF56300">
    <property type="entry name" value="Metallo-dependent phosphatases"/>
    <property type="match status" value="1"/>
</dbReference>
<evidence type="ECO:0000313" key="4">
    <source>
        <dbReference type="Proteomes" id="UP000233387"/>
    </source>
</evidence>
<dbReference type="Proteomes" id="UP000233387">
    <property type="component" value="Unassembled WGS sequence"/>
</dbReference>
<dbReference type="CDD" id="cd07381">
    <property type="entry name" value="MPP_CapA"/>
    <property type="match status" value="1"/>
</dbReference>
<comment type="similarity">
    <text evidence="1">Belongs to the CapA family.</text>
</comment>
<comment type="caution">
    <text evidence="3">The sequence shown here is derived from an EMBL/GenBank/DDBJ whole genome shotgun (WGS) entry which is preliminary data.</text>
</comment>
<organism evidence="3 4">
    <name type="scientific">Raineya orbicola</name>
    <dbReference type="NCBI Taxonomy" id="2016530"/>
    <lineage>
        <taxon>Bacteria</taxon>
        <taxon>Pseudomonadati</taxon>
        <taxon>Bacteroidota</taxon>
        <taxon>Cytophagia</taxon>
        <taxon>Cytophagales</taxon>
        <taxon>Raineyaceae</taxon>
        <taxon>Raineya</taxon>
    </lineage>
</organism>
<dbReference type="InterPro" id="IPR019079">
    <property type="entry name" value="Capsule_synth_CapA"/>
</dbReference>
<proteinExistence type="inferred from homology"/>
<reference evidence="3 4" key="1">
    <citation type="submission" date="2017-06" db="EMBL/GenBank/DDBJ databases">
        <title>Raineya orbicola gen. nov., sp. nov. a slightly thermophilic bacterium of the phylum Bacteroidetes and the description of Raineyaceae fam. nov.</title>
        <authorList>
            <person name="Albuquerque L."/>
            <person name="Polonia A.R.M."/>
            <person name="Barroso C."/>
            <person name="Froufe H.J.C."/>
            <person name="Lage O."/>
            <person name="Lobo-Da-Cunha A."/>
            <person name="Egas C."/>
            <person name="Da Costa M.S."/>
        </authorList>
    </citation>
    <scope>NUCLEOTIDE SEQUENCE [LARGE SCALE GENOMIC DNA]</scope>
    <source>
        <strain evidence="3 4">SPSPC-11</strain>
    </source>
</reference>
<dbReference type="Gene3D" id="3.60.21.10">
    <property type="match status" value="1"/>
</dbReference>
<dbReference type="InterPro" id="IPR029052">
    <property type="entry name" value="Metallo-depent_PP-like"/>
</dbReference>
<dbReference type="OrthoDB" id="9810906at2"/>